<gene>
    <name evidence="2" type="ORF">SKAU_G00059780</name>
</gene>
<dbReference type="Proteomes" id="UP001152622">
    <property type="component" value="Chromosome 2"/>
</dbReference>
<proteinExistence type="predicted"/>
<reference evidence="2" key="1">
    <citation type="journal article" date="2023" name="Science">
        <title>Genome structures resolve the early diversification of teleost fishes.</title>
        <authorList>
            <person name="Parey E."/>
            <person name="Louis A."/>
            <person name="Montfort J."/>
            <person name="Bouchez O."/>
            <person name="Roques C."/>
            <person name="Iampietro C."/>
            <person name="Lluch J."/>
            <person name="Castinel A."/>
            <person name="Donnadieu C."/>
            <person name="Desvignes T."/>
            <person name="Floi Bucao C."/>
            <person name="Jouanno E."/>
            <person name="Wen M."/>
            <person name="Mejri S."/>
            <person name="Dirks R."/>
            <person name="Jansen H."/>
            <person name="Henkel C."/>
            <person name="Chen W.J."/>
            <person name="Zahm M."/>
            <person name="Cabau C."/>
            <person name="Klopp C."/>
            <person name="Thompson A.W."/>
            <person name="Robinson-Rechavi M."/>
            <person name="Braasch I."/>
            <person name="Lecointre G."/>
            <person name="Bobe J."/>
            <person name="Postlethwait J.H."/>
            <person name="Berthelot C."/>
            <person name="Roest Crollius H."/>
            <person name="Guiguen Y."/>
        </authorList>
    </citation>
    <scope>NUCLEOTIDE SEQUENCE</scope>
    <source>
        <strain evidence="2">WJC10195</strain>
    </source>
</reference>
<dbReference type="EMBL" id="JAINUF010000002">
    <property type="protein sequence ID" value="KAJ8375398.1"/>
    <property type="molecule type" value="Genomic_DNA"/>
</dbReference>
<organism evidence="2 3">
    <name type="scientific">Synaphobranchus kaupii</name>
    <name type="common">Kaup's arrowtooth eel</name>
    <dbReference type="NCBI Taxonomy" id="118154"/>
    <lineage>
        <taxon>Eukaryota</taxon>
        <taxon>Metazoa</taxon>
        <taxon>Chordata</taxon>
        <taxon>Craniata</taxon>
        <taxon>Vertebrata</taxon>
        <taxon>Euteleostomi</taxon>
        <taxon>Actinopterygii</taxon>
        <taxon>Neopterygii</taxon>
        <taxon>Teleostei</taxon>
        <taxon>Anguilliformes</taxon>
        <taxon>Synaphobranchidae</taxon>
        <taxon>Synaphobranchus</taxon>
    </lineage>
</organism>
<evidence type="ECO:0000256" key="1">
    <source>
        <dbReference type="SAM" id="MobiDB-lite"/>
    </source>
</evidence>
<sequence length="69" mass="7949">MVISQSDYKYTNLSVEDLERFIDDYFSQCEMEDDTHKPTKTTNPVKRRKADSSTSTDDLTATKIEGTLH</sequence>
<feature type="region of interest" description="Disordered" evidence="1">
    <location>
        <begin position="32"/>
        <end position="69"/>
    </location>
</feature>
<dbReference type="AlphaFoldDB" id="A0A9Q1G4K4"/>
<accession>A0A9Q1G4K4</accession>
<name>A0A9Q1G4K4_SYNKA</name>
<protein>
    <submittedName>
        <fullName evidence="2">Uncharacterized protein</fullName>
    </submittedName>
</protein>
<comment type="caution">
    <text evidence="2">The sequence shown here is derived from an EMBL/GenBank/DDBJ whole genome shotgun (WGS) entry which is preliminary data.</text>
</comment>
<evidence type="ECO:0000313" key="2">
    <source>
        <dbReference type="EMBL" id="KAJ8375398.1"/>
    </source>
</evidence>
<keyword evidence="3" id="KW-1185">Reference proteome</keyword>
<evidence type="ECO:0000313" key="3">
    <source>
        <dbReference type="Proteomes" id="UP001152622"/>
    </source>
</evidence>